<feature type="non-terminal residue" evidence="2">
    <location>
        <position position="77"/>
    </location>
</feature>
<proteinExistence type="predicted"/>
<reference evidence="2 3" key="1">
    <citation type="submission" date="2024-05" db="EMBL/GenBank/DDBJ databases">
        <title>A high-quality chromosomal-level genome assembly of Topmouth culter (Culter alburnus).</title>
        <authorList>
            <person name="Zhao H."/>
        </authorList>
    </citation>
    <scope>NUCLEOTIDE SEQUENCE [LARGE SCALE GENOMIC DNA]</scope>
    <source>
        <strain evidence="2">CATC2023</strain>
        <tissue evidence="2">Muscle</tissue>
    </source>
</reference>
<feature type="region of interest" description="Disordered" evidence="1">
    <location>
        <begin position="23"/>
        <end position="49"/>
    </location>
</feature>
<comment type="caution">
    <text evidence="2">The sequence shown here is derived from an EMBL/GenBank/DDBJ whole genome shotgun (WGS) entry which is preliminary data.</text>
</comment>
<accession>A0AAW2AJD4</accession>
<organism evidence="2 3">
    <name type="scientific">Culter alburnus</name>
    <name type="common">Topmouth culter</name>
    <dbReference type="NCBI Taxonomy" id="194366"/>
    <lineage>
        <taxon>Eukaryota</taxon>
        <taxon>Metazoa</taxon>
        <taxon>Chordata</taxon>
        <taxon>Craniata</taxon>
        <taxon>Vertebrata</taxon>
        <taxon>Euteleostomi</taxon>
        <taxon>Actinopterygii</taxon>
        <taxon>Neopterygii</taxon>
        <taxon>Teleostei</taxon>
        <taxon>Ostariophysi</taxon>
        <taxon>Cypriniformes</taxon>
        <taxon>Xenocyprididae</taxon>
        <taxon>Xenocypridinae</taxon>
        <taxon>Culter</taxon>
    </lineage>
</organism>
<feature type="non-terminal residue" evidence="2">
    <location>
        <position position="1"/>
    </location>
</feature>
<evidence type="ECO:0000313" key="2">
    <source>
        <dbReference type="EMBL" id="KAK9972745.1"/>
    </source>
</evidence>
<protein>
    <submittedName>
        <fullName evidence="2">Uncharacterized protein</fullName>
    </submittedName>
</protein>
<dbReference type="AlphaFoldDB" id="A0AAW2AJD4"/>
<dbReference type="Proteomes" id="UP001479290">
    <property type="component" value="Unassembled WGS sequence"/>
</dbReference>
<gene>
    <name evidence="2" type="ORF">ABG768_023510</name>
</gene>
<dbReference type="EMBL" id="JAWDJR010000006">
    <property type="protein sequence ID" value="KAK9972745.1"/>
    <property type="molecule type" value="Genomic_DNA"/>
</dbReference>
<evidence type="ECO:0000313" key="3">
    <source>
        <dbReference type="Proteomes" id="UP001479290"/>
    </source>
</evidence>
<evidence type="ECO:0000256" key="1">
    <source>
        <dbReference type="SAM" id="MobiDB-lite"/>
    </source>
</evidence>
<sequence>VLGGYLGLLSPRYCAKMIRAHSSTVETRRAETKERHRCRRKHGSNPVANRLKRAPMDEGALVTALRKEPQWRLRLPT</sequence>
<name>A0AAW2AJD4_CULAL</name>
<keyword evidence="3" id="KW-1185">Reference proteome</keyword>